<organism evidence="3">
    <name type="scientific">Gaeumannomyces tritici (strain R3-111a-1)</name>
    <name type="common">Wheat and barley take-all root rot fungus</name>
    <name type="synonym">Gaeumannomyces graminis var. tritici</name>
    <dbReference type="NCBI Taxonomy" id="644352"/>
    <lineage>
        <taxon>Eukaryota</taxon>
        <taxon>Fungi</taxon>
        <taxon>Dikarya</taxon>
        <taxon>Ascomycota</taxon>
        <taxon>Pezizomycotina</taxon>
        <taxon>Sordariomycetes</taxon>
        <taxon>Sordariomycetidae</taxon>
        <taxon>Magnaporthales</taxon>
        <taxon>Magnaporthaceae</taxon>
        <taxon>Gaeumannomyces</taxon>
    </lineage>
</organism>
<proteinExistence type="predicted"/>
<reference evidence="3" key="3">
    <citation type="submission" date="2010-09" db="EMBL/GenBank/DDBJ databases">
        <title>Annotation of Gaeumannomyces graminis var. tritici R3-111a-1.</title>
        <authorList>
            <consortium name="The Broad Institute Genome Sequencing Platform"/>
            <person name="Ma L.-J."/>
            <person name="Dead R."/>
            <person name="Young S.K."/>
            <person name="Zeng Q."/>
            <person name="Gargeya S."/>
            <person name="Fitzgerald M."/>
            <person name="Haas B."/>
            <person name="Abouelleil A."/>
            <person name="Alvarado L."/>
            <person name="Arachchi H.M."/>
            <person name="Berlin A."/>
            <person name="Brown A."/>
            <person name="Chapman S.B."/>
            <person name="Chen Z."/>
            <person name="Dunbar C."/>
            <person name="Freedman E."/>
            <person name="Gearin G."/>
            <person name="Gellesch M."/>
            <person name="Goldberg J."/>
            <person name="Griggs A."/>
            <person name="Gujja S."/>
            <person name="Heiman D."/>
            <person name="Howarth C."/>
            <person name="Larson L."/>
            <person name="Lui A."/>
            <person name="MacDonald P.J.P."/>
            <person name="Mehta T."/>
            <person name="Montmayeur A."/>
            <person name="Murphy C."/>
            <person name="Neiman D."/>
            <person name="Pearson M."/>
            <person name="Priest M."/>
            <person name="Roberts A."/>
            <person name="Saif S."/>
            <person name="Shea T."/>
            <person name="Shenoy N."/>
            <person name="Sisk P."/>
            <person name="Stolte C."/>
            <person name="Sykes S."/>
            <person name="Yandava C."/>
            <person name="Wortman J."/>
            <person name="Nusbaum C."/>
            <person name="Birren B."/>
        </authorList>
    </citation>
    <scope>NUCLEOTIDE SEQUENCE</scope>
    <source>
        <strain evidence="3">R3-111a-1</strain>
    </source>
</reference>
<keyword evidence="2" id="KW-1133">Transmembrane helix</keyword>
<reference evidence="3" key="2">
    <citation type="submission" date="2010-07" db="EMBL/GenBank/DDBJ databases">
        <authorList>
            <consortium name="The Broad Institute Genome Sequencing Platform"/>
            <consortium name="Broad Institute Genome Sequencing Center for Infectious Disease"/>
            <person name="Ma L.-J."/>
            <person name="Dead R."/>
            <person name="Young S."/>
            <person name="Zeng Q."/>
            <person name="Koehrsen M."/>
            <person name="Alvarado L."/>
            <person name="Berlin A."/>
            <person name="Chapman S.B."/>
            <person name="Chen Z."/>
            <person name="Freedman E."/>
            <person name="Gellesch M."/>
            <person name="Goldberg J."/>
            <person name="Griggs A."/>
            <person name="Gujja S."/>
            <person name="Heilman E.R."/>
            <person name="Heiman D."/>
            <person name="Hepburn T."/>
            <person name="Howarth C."/>
            <person name="Jen D."/>
            <person name="Larson L."/>
            <person name="Mehta T."/>
            <person name="Neiman D."/>
            <person name="Pearson M."/>
            <person name="Roberts A."/>
            <person name="Saif S."/>
            <person name="Shea T."/>
            <person name="Shenoy N."/>
            <person name="Sisk P."/>
            <person name="Stolte C."/>
            <person name="Sykes S."/>
            <person name="Walk T."/>
            <person name="White J."/>
            <person name="Yandava C."/>
            <person name="Haas B."/>
            <person name="Nusbaum C."/>
            <person name="Birren B."/>
        </authorList>
    </citation>
    <scope>NUCLEOTIDE SEQUENCE</scope>
    <source>
        <strain evidence="3">R3-111a-1</strain>
    </source>
</reference>
<keyword evidence="2" id="KW-0472">Membrane</keyword>
<dbReference type="HOGENOM" id="CLU_542984_0_0_1"/>
<dbReference type="GeneID" id="20354538"/>
<feature type="region of interest" description="Disordered" evidence="1">
    <location>
        <begin position="41"/>
        <end position="113"/>
    </location>
</feature>
<keyword evidence="2" id="KW-0812">Transmembrane</keyword>
<reference evidence="5" key="1">
    <citation type="submission" date="2010-07" db="EMBL/GenBank/DDBJ databases">
        <title>The genome sequence of Gaeumannomyces graminis var. tritici strain R3-111a-1.</title>
        <authorList>
            <consortium name="The Broad Institute Genome Sequencing Platform"/>
            <person name="Ma L.-J."/>
            <person name="Dead R."/>
            <person name="Young S."/>
            <person name="Zeng Q."/>
            <person name="Koehrsen M."/>
            <person name="Alvarado L."/>
            <person name="Berlin A."/>
            <person name="Chapman S.B."/>
            <person name="Chen Z."/>
            <person name="Freedman E."/>
            <person name="Gellesch M."/>
            <person name="Goldberg J."/>
            <person name="Griggs A."/>
            <person name="Gujja S."/>
            <person name="Heilman E.R."/>
            <person name="Heiman D."/>
            <person name="Hepburn T."/>
            <person name="Howarth C."/>
            <person name="Jen D."/>
            <person name="Larson L."/>
            <person name="Mehta T."/>
            <person name="Neiman D."/>
            <person name="Pearson M."/>
            <person name="Roberts A."/>
            <person name="Saif S."/>
            <person name="Shea T."/>
            <person name="Shenoy N."/>
            <person name="Sisk P."/>
            <person name="Stolte C."/>
            <person name="Sykes S."/>
            <person name="Walk T."/>
            <person name="White J."/>
            <person name="Yandava C."/>
            <person name="Haas B."/>
            <person name="Nusbaum C."/>
            <person name="Birren B."/>
        </authorList>
    </citation>
    <scope>NUCLEOTIDE SEQUENCE [LARGE SCALE GENOMIC DNA]</scope>
    <source>
        <strain evidence="5">R3-111a-1</strain>
    </source>
</reference>
<reference evidence="4" key="4">
    <citation type="journal article" date="2015" name="G3 (Bethesda)">
        <title>Genome sequences of three phytopathogenic species of the Magnaporthaceae family of fungi.</title>
        <authorList>
            <person name="Okagaki L.H."/>
            <person name="Nunes C.C."/>
            <person name="Sailsbery J."/>
            <person name="Clay B."/>
            <person name="Brown D."/>
            <person name="John T."/>
            <person name="Oh Y."/>
            <person name="Young N."/>
            <person name="Fitzgerald M."/>
            <person name="Haas B.J."/>
            <person name="Zeng Q."/>
            <person name="Young S."/>
            <person name="Adiconis X."/>
            <person name="Fan L."/>
            <person name="Levin J.Z."/>
            <person name="Mitchell T.K."/>
            <person name="Okubara P.A."/>
            <person name="Farman M.L."/>
            <person name="Kohn L.M."/>
            <person name="Birren B."/>
            <person name="Ma L.-J."/>
            <person name="Dean R.A."/>
        </authorList>
    </citation>
    <scope>NUCLEOTIDE SEQUENCE</scope>
    <source>
        <strain evidence="4">R3-111a-1</strain>
    </source>
</reference>
<dbReference type="eggNOG" id="ENOG502S8NQ">
    <property type="taxonomic scope" value="Eukaryota"/>
</dbReference>
<keyword evidence="5" id="KW-1185">Reference proteome</keyword>
<evidence type="ECO:0000313" key="3">
    <source>
        <dbReference type="EMBL" id="EJT68342.1"/>
    </source>
</evidence>
<gene>
    <name evidence="4" type="primary">20354538</name>
    <name evidence="3" type="ORF">GGTG_14080</name>
</gene>
<dbReference type="STRING" id="644352.J3PKL7"/>
<accession>J3PKL7</accession>
<feature type="region of interest" description="Disordered" evidence="1">
    <location>
        <begin position="249"/>
        <end position="311"/>
    </location>
</feature>
<sequence length="474" mass="50830">MSAIYAPHVVGPVSYDGAPIHKTQSSTNEANRIMNWNYGVASSAQPSEPSHPARSAAPRSHYASPHSHFAGSTVPVPDQGPYILRRSVTTSTIIDPPYPPGSPRQGSQGGMTTGMAGLLGAAVGAVGAAAVTYGMLTRERPPPPTQDIDVPAFQRRSTYPDPFPDHRRGRFVELERTVEKLEYPQQYPQLDSGPGAAPAYMARYSQGPGHDDARSRVSTRYQLAAPPPSLRTPTEVSAARGPQLLLTEAEHRSHVGSRYGGEADARSYAPSRHPMEADARSYAPSRRAVEADARSHAPSRYAAEADTRSRAPTRYAAEAEPRNYAPTRPQHEIDGRSRFPASIPIPASVVGGSTYDAPNDAATYVSTRSHRTAKPMPESASYQVAGGARAPRTSSRVAAGAMRDPAEPRTFSRSQMPSRGHAPSNAGTRVSARQVELPKSRNGWDADDDTDSISPDDSISCVGSNSRSKSRGYR</sequence>
<protein>
    <submittedName>
        <fullName evidence="3 4">Uncharacterized protein</fullName>
    </submittedName>
</protein>
<dbReference type="VEuPathDB" id="FungiDB:GGTG_14080"/>
<evidence type="ECO:0000313" key="4">
    <source>
        <dbReference type="EnsemblFungi" id="EJT68342"/>
    </source>
</evidence>
<feature type="region of interest" description="Disordered" evidence="1">
    <location>
        <begin position="366"/>
        <end position="474"/>
    </location>
</feature>
<dbReference type="OrthoDB" id="10249419at2759"/>
<dbReference type="RefSeq" id="XP_009230271.1">
    <property type="nucleotide sequence ID" value="XM_009232007.1"/>
</dbReference>
<evidence type="ECO:0000313" key="5">
    <source>
        <dbReference type="Proteomes" id="UP000006039"/>
    </source>
</evidence>
<feature type="transmembrane region" description="Helical" evidence="2">
    <location>
        <begin position="114"/>
        <end position="136"/>
    </location>
</feature>
<name>J3PKL7_GAET3</name>
<dbReference type="EMBL" id="GL385519">
    <property type="protein sequence ID" value="EJT68342.1"/>
    <property type="molecule type" value="Genomic_DNA"/>
</dbReference>
<evidence type="ECO:0000256" key="1">
    <source>
        <dbReference type="SAM" id="MobiDB-lite"/>
    </source>
</evidence>
<reference evidence="4" key="5">
    <citation type="submission" date="2018-04" db="UniProtKB">
        <authorList>
            <consortium name="EnsemblFungi"/>
        </authorList>
    </citation>
    <scope>IDENTIFICATION</scope>
    <source>
        <strain evidence="4">R3-111a-1</strain>
    </source>
</reference>
<dbReference type="EnsemblFungi" id="EJT68342">
    <property type="protein sequence ID" value="EJT68342"/>
    <property type="gene ID" value="GGTG_14080"/>
</dbReference>
<dbReference type="Proteomes" id="UP000006039">
    <property type="component" value="Unassembled WGS sequence"/>
</dbReference>
<evidence type="ECO:0000256" key="2">
    <source>
        <dbReference type="SAM" id="Phobius"/>
    </source>
</evidence>
<dbReference type="AlphaFoldDB" id="J3PKL7"/>